<comment type="caution">
    <text evidence="1">The sequence shown here is derived from an EMBL/GenBank/DDBJ whole genome shotgun (WGS) entry which is preliminary data.</text>
</comment>
<evidence type="ECO:0000313" key="2">
    <source>
        <dbReference type="Proteomes" id="UP000244906"/>
    </source>
</evidence>
<dbReference type="OrthoDB" id="8881537at2"/>
<proteinExistence type="predicted"/>
<reference evidence="1 2" key="1">
    <citation type="submission" date="2018-04" db="EMBL/GenBank/DDBJ databases">
        <title>Thalassorhabdus spongiae gen. nov., sp. nov., isolated from a marine sponge in South-West Iceland.</title>
        <authorList>
            <person name="Knobloch S."/>
            <person name="Daussin A."/>
            <person name="Johannsson R."/>
            <person name="Marteinsson V.T."/>
        </authorList>
    </citation>
    <scope>NUCLEOTIDE SEQUENCE [LARGE SCALE GENOMIC DNA]</scope>
    <source>
        <strain evidence="1 2">Hp12</strain>
    </source>
</reference>
<keyword evidence="1" id="KW-0282">Flagellum</keyword>
<evidence type="ECO:0000313" key="1">
    <source>
        <dbReference type="EMBL" id="PVZ72546.1"/>
    </source>
</evidence>
<dbReference type="RefSeq" id="WP_116686132.1">
    <property type="nucleotide sequence ID" value="NZ_CAWNYD010000001.1"/>
</dbReference>
<gene>
    <name evidence="1" type="ORF">DC094_05990</name>
</gene>
<keyword evidence="1" id="KW-0969">Cilium</keyword>
<dbReference type="InterPro" id="IPR043773">
    <property type="entry name" value="JetA"/>
</dbReference>
<dbReference type="EMBL" id="QDDL01000001">
    <property type="protein sequence ID" value="PVZ72546.1"/>
    <property type="molecule type" value="Genomic_DNA"/>
</dbReference>
<name>A0A2V1H0K7_9GAMM</name>
<dbReference type="Pfam" id="PF18982">
    <property type="entry name" value="JetA"/>
    <property type="match status" value="1"/>
</dbReference>
<dbReference type="AlphaFoldDB" id="A0A2V1H0K7"/>
<sequence length="480" mass="56367">MFFTDQRLHFFRPLTGKYREAVVQCLRLLYRRQFSALADYGHHLSRQQILEIFTEALVQAPALEDQVAQLDEDHEAVSDRERAAQLLNRLIEHGWIEQHLDDATMQTVYRFSRMGRQFTQPLVDSEGARVHTRQRNTRNCKNSLRAFLDNGEVYELLDAWEFSERIISDFTDLITELEDRKRELVKDIEVQHQVELASEQFFDYMNHRFQPDISVRLSADSVEKHREEIRDLIDQIMSLSKEAKANSERRLRELLPELLDDSRQSLLWMILEGINQRLKNACEIMMPEIRRALQSYTNRADIIIRQMTWLASQQQEDIRDVCQQLNDLEPELQKQRLERAADLMTGISVGYLDPASLKMRQPRRKSAEPVFSEAPPELDQHYRKQLFIQDALDQAFMLNSSGQIEFLKQQLADGNEITTETMIISSAPDLLSSAHIIELGTISNRSSEYRFKIEKVLGREQVQTDYFVKTDNYRIQILEE</sequence>
<accession>A0A2V1H0K7</accession>
<keyword evidence="2" id="KW-1185">Reference proteome</keyword>
<keyword evidence="1" id="KW-0966">Cell projection</keyword>
<dbReference type="Proteomes" id="UP000244906">
    <property type="component" value="Unassembled WGS sequence"/>
</dbReference>
<protein>
    <submittedName>
        <fullName evidence="1">Flagellar protein FliT</fullName>
    </submittedName>
</protein>
<organism evidence="1 2">
    <name type="scientific">Pelagibaculum spongiae</name>
    <dbReference type="NCBI Taxonomy" id="2080658"/>
    <lineage>
        <taxon>Bacteria</taxon>
        <taxon>Pseudomonadati</taxon>
        <taxon>Pseudomonadota</taxon>
        <taxon>Gammaproteobacteria</taxon>
        <taxon>Oceanospirillales</taxon>
        <taxon>Pelagibaculum</taxon>
    </lineage>
</organism>